<reference evidence="1" key="1">
    <citation type="submission" date="2022-03" db="EMBL/GenBank/DDBJ databases">
        <title>Genome Identification and Characterization of new species Bdellovibrio reynosense LBG001 sp. nov. from a Mexico soil sample.</title>
        <authorList>
            <person name="Camilli A."/>
            <person name="Ajao Y."/>
            <person name="Guo X."/>
        </authorList>
    </citation>
    <scope>NUCLEOTIDE SEQUENCE</scope>
    <source>
        <strain evidence="1">LBG001</strain>
    </source>
</reference>
<evidence type="ECO:0000313" key="1">
    <source>
        <dbReference type="EMBL" id="UOF02803.1"/>
    </source>
</evidence>
<name>A0ABY4CGV5_9BACT</name>
<evidence type="ECO:0000313" key="2">
    <source>
        <dbReference type="Proteomes" id="UP000830116"/>
    </source>
</evidence>
<protein>
    <recommendedName>
        <fullName evidence="3">Lipoprotein</fullName>
    </recommendedName>
</protein>
<organism evidence="1 2">
    <name type="scientific">Bdellovibrio reynosensis</name>
    <dbReference type="NCBI Taxonomy" id="2835041"/>
    <lineage>
        <taxon>Bacteria</taxon>
        <taxon>Pseudomonadati</taxon>
        <taxon>Bdellovibrionota</taxon>
        <taxon>Bdellovibrionia</taxon>
        <taxon>Bdellovibrionales</taxon>
        <taxon>Pseudobdellovibrionaceae</taxon>
        <taxon>Bdellovibrio</taxon>
    </lineage>
</organism>
<sequence>MRKILLFSLTIATLWAAGCTSEEGKLKKQAISTGELRLQQLIQQEALDGMPQSSELRQGYQDFIMARSEVVTDEPEIIGGSAVVSVAAMIPPVKLRKTLIAIAGKLDSSKARRFNFGEAVSLIKRQTGEDTENTKQGLGIVKFVKQGEAWVQSE</sequence>
<gene>
    <name evidence="1" type="ORF">MNR06_07540</name>
</gene>
<accession>A0ABY4CGV5</accession>
<dbReference type="RefSeq" id="WP_243540618.1">
    <property type="nucleotide sequence ID" value="NZ_CP093442.1"/>
</dbReference>
<proteinExistence type="predicted"/>
<evidence type="ECO:0008006" key="3">
    <source>
        <dbReference type="Google" id="ProtNLM"/>
    </source>
</evidence>
<dbReference type="PROSITE" id="PS51257">
    <property type="entry name" value="PROKAR_LIPOPROTEIN"/>
    <property type="match status" value="1"/>
</dbReference>
<dbReference type="Proteomes" id="UP000830116">
    <property type="component" value="Chromosome"/>
</dbReference>
<keyword evidence="2" id="KW-1185">Reference proteome</keyword>
<dbReference type="EMBL" id="CP093442">
    <property type="protein sequence ID" value="UOF02803.1"/>
    <property type="molecule type" value="Genomic_DNA"/>
</dbReference>